<dbReference type="SUPFAM" id="SSF103486">
    <property type="entry name" value="V-type ATP synthase subunit C"/>
    <property type="match status" value="1"/>
</dbReference>
<keyword evidence="2" id="KW-0813">Transport</keyword>
<dbReference type="InterPro" id="IPR002843">
    <property type="entry name" value="ATPase_V0-cplx_csu/dsu"/>
</dbReference>
<accession>H1YZF0</accession>
<comment type="similarity">
    <text evidence="1">Belongs to the V-ATPase V0D/AC39 subunit family.</text>
</comment>
<reference evidence="5 6" key="1">
    <citation type="submission" date="2011-10" db="EMBL/GenBank/DDBJ databases">
        <title>The Improved High-Quality Draft genome of Methanoplanus limicola DSM 2279.</title>
        <authorList>
            <consortium name="US DOE Joint Genome Institute (JGI-PGF)"/>
            <person name="Lucas S."/>
            <person name="Copeland A."/>
            <person name="Lapidus A."/>
            <person name="Glavina del Rio T."/>
            <person name="Dalin E."/>
            <person name="Tice H."/>
            <person name="Bruce D."/>
            <person name="Goodwin L."/>
            <person name="Pitluck S."/>
            <person name="Peters L."/>
            <person name="Mikhailova N."/>
            <person name="Lu M."/>
            <person name="Kyrpides N."/>
            <person name="Mavromatis K."/>
            <person name="Ivanova N."/>
            <person name="Markowitz V."/>
            <person name="Cheng J.-F."/>
            <person name="Hugenholtz P."/>
            <person name="Woyke T."/>
            <person name="Wu D."/>
            <person name="Wirth R."/>
            <person name="Brambilla E.-M."/>
            <person name="Klenk H.-P."/>
            <person name="Eisen J.A."/>
        </authorList>
    </citation>
    <scope>NUCLEOTIDE SEQUENCE [LARGE SCALE GENOMIC DNA]</scope>
    <source>
        <strain evidence="5 6">DSM 2279</strain>
    </source>
</reference>
<keyword evidence="4" id="KW-0812">Transmembrane</keyword>
<gene>
    <name evidence="5" type="ORF">Metlim_1970</name>
</gene>
<dbReference type="InParanoid" id="H1YZF0"/>
<dbReference type="InterPro" id="IPR044911">
    <property type="entry name" value="V-type_ATPase_csu/dsu_dom_3"/>
</dbReference>
<sequence length="385" mass="42562">MTGFDPGQAVSDLISGSFSGEGGDYALILLVFAILIAIIIGAAISSGYIRLILNIAGFAHPVARVRSIGNPFVEKENLRILAGSYSPDEVMEHLRQYNYDIPLHKSYTVDESERLLREEYYSSLEKLLETVPGSVKPFFLAYMKFSEAEEAKYILRASKTGAELQALPVGRLNPVLIRKLAHAESSGEIKGILKDLGFIPPDKDISDLSPAQLEEMIDRHLYHTLLNAAGEVDVSLAEPIGLFVGHTIDIKNLKNIYRAVTLGLERDEKIRQLIEEGIEFHGERLKDLASCTTHEAVAEACRGTLYHTAIEKASVRGDPEIEMDRLLLDTGDGIATKYHLGSGPLIRYAFARGIEQNNLIIAYNGVCAKMPAEEIMNMMVWERAS</sequence>
<dbReference type="Gene3D" id="1.20.1690.10">
    <property type="entry name" value="V-type ATP synthase subunit C domain"/>
    <property type="match status" value="2"/>
</dbReference>
<dbReference type="Proteomes" id="UP000005741">
    <property type="component" value="Chromosome"/>
</dbReference>
<dbReference type="GO" id="GO:0046961">
    <property type="term" value="F:proton-transporting ATPase activity, rotational mechanism"/>
    <property type="evidence" value="ECO:0007669"/>
    <property type="project" value="InterPro"/>
</dbReference>
<keyword evidence="6" id="KW-1185">Reference proteome</keyword>
<feature type="transmembrane region" description="Helical" evidence="4">
    <location>
        <begin position="25"/>
        <end position="44"/>
    </location>
</feature>
<dbReference type="Pfam" id="PF01992">
    <property type="entry name" value="vATP-synt_AC39"/>
    <property type="match status" value="1"/>
</dbReference>
<evidence type="ECO:0000256" key="3">
    <source>
        <dbReference type="ARBA" id="ARBA00023065"/>
    </source>
</evidence>
<evidence type="ECO:0000256" key="1">
    <source>
        <dbReference type="ARBA" id="ARBA00006709"/>
    </source>
</evidence>
<dbReference type="RefSeq" id="WP_004078232.1">
    <property type="nucleotide sequence ID" value="NZ_CM001436.1"/>
</dbReference>
<keyword evidence="4" id="KW-0472">Membrane</keyword>
<evidence type="ECO:0000313" key="5">
    <source>
        <dbReference type="EMBL" id="EHQ36059.1"/>
    </source>
</evidence>
<dbReference type="OrthoDB" id="4272at2157"/>
<dbReference type="PANTHER" id="PTHR38682">
    <property type="entry name" value="V-TYPE ATP SYNTHASE SUBUNIT C"/>
    <property type="match status" value="1"/>
</dbReference>
<dbReference type="AlphaFoldDB" id="H1YZF0"/>
<keyword evidence="3" id="KW-0406">Ion transport</keyword>
<dbReference type="EMBL" id="CM001436">
    <property type="protein sequence ID" value="EHQ36059.1"/>
    <property type="molecule type" value="Genomic_DNA"/>
</dbReference>
<keyword evidence="4" id="KW-1133">Transmembrane helix</keyword>
<proteinExistence type="inferred from homology"/>
<protein>
    <submittedName>
        <fullName evidence="5">H+transporting two-sector ATPase C (AC39) subunit</fullName>
    </submittedName>
</protein>
<evidence type="ECO:0000313" key="6">
    <source>
        <dbReference type="Proteomes" id="UP000005741"/>
    </source>
</evidence>
<dbReference type="InterPro" id="IPR050873">
    <property type="entry name" value="V-ATPase_V0D/AC39_subunit"/>
</dbReference>
<dbReference type="InterPro" id="IPR035067">
    <property type="entry name" value="V-type_ATPase_csu/dsu"/>
</dbReference>
<evidence type="ECO:0000256" key="4">
    <source>
        <dbReference type="SAM" id="Phobius"/>
    </source>
</evidence>
<evidence type="ECO:0000256" key="2">
    <source>
        <dbReference type="ARBA" id="ARBA00022448"/>
    </source>
</evidence>
<dbReference type="STRING" id="937775.Metlim_1970"/>
<dbReference type="HOGENOM" id="CLU_699453_0_0_2"/>
<dbReference type="PANTHER" id="PTHR38682:SF1">
    <property type="entry name" value="V-TYPE ATP SYNTHASE SUBUNIT C"/>
    <property type="match status" value="1"/>
</dbReference>
<organism evidence="5 6">
    <name type="scientific">Methanoplanus limicola DSM 2279</name>
    <dbReference type="NCBI Taxonomy" id="937775"/>
    <lineage>
        <taxon>Archaea</taxon>
        <taxon>Methanobacteriati</taxon>
        <taxon>Methanobacteriota</taxon>
        <taxon>Stenosarchaea group</taxon>
        <taxon>Methanomicrobia</taxon>
        <taxon>Methanomicrobiales</taxon>
        <taxon>Methanomicrobiaceae</taxon>
        <taxon>Methanoplanus</taxon>
    </lineage>
</organism>
<name>H1YZF0_9EURY</name>
<dbReference type="Gene3D" id="1.10.132.50">
    <property type="entry name" value="ATP synthase (C/AC39) subunit, domain 3"/>
    <property type="match status" value="1"/>
</dbReference>
<dbReference type="InterPro" id="IPR036079">
    <property type="entry name" value="ATPase_csu/dsu_sf"/>
</dbReference>